<gene>
    <name evidence="1" type="ORF">COO91_05074</name>
</gene>
<keyword evidence="2" id="KW-1185">Reference proteome</keyword>
<accession>A0A2K8SUE1</accession>
<dbReference type="AlphaFoldDB" id="A0A2K8SUE1"/>
<organism evidence="1 2">
    <name type="scientific">Nostoc flagelliforme CCNUN1</name>
    <dbReference type="NCBI Taxonomy" id="2038116"/>
    <lineage>
        <taxon>Bacteria</taxon>
        <taxon>Bacillati</taxon>
        <taxon>Cyanobacteriota</taxon>
        <taxon>Cyanophyceae</taxon>
        <taxon>Nostocales</taxon>
        <taxon>Nostocaceae</taxon>
        <taxon>Nostoc</taxon>
    </lineage>
</organism>
<reference evidence="1 2" key="1">
    <citation type="submission" date="2017-11" db="EMBL/GenBank/DDBJ databases">
        <title>Complete genome of a free-living desiccation-tolerant cyanobacterium and its photosynthetic adaptation to extreme terrestrial habitat.</title>
        <authorList>
            <person name="Shang J."/>
        </authorList>
    </citation>
    <scope>NUCLEOTIDE SEQUENCE [LARGE SCALE GENOMIC DNA]</scope>
    <source>
        <strain evidence="1 2">CCNUN1</strain>
    </source>
</reference>
<proteinExistence type="predicted"/>
<sequence>MDYAQVNKSCKPWHLFKIADAIYDAVVLEAALKQHQNCLEWFF</sequence>
<dbReference type="Proteomes" id="UP000232003">
    <property type="component" value="Chromosome"/>
</dbReference>
<protein>
    <submittedName>
        <fullName evidence="1">Uncharacterized protein</fullName>
    </submittedName>
</protein>
<evidence type="ECO:0000313" key="2">
    <source>
        <dbReference type="Proteomes" id="UP000232003"/>
    </source>
</evidence>
<evidence type="ECO:0000313" key="1">
    <source>
        <dbReference type="EMBL" id="AUB39086.1"/>
    </source>
</evidence>
<name>A0A2K8SUE1_9NOSO</name>
<dbReference type="KEGG" id="nfl:COO91_05074"/>
<dbReference type="EMBL" id="CP024785">
    <property type="protein sequence ID" value="AUB39086.1"/>
    <property type="molecule type" value="Genomic_DNA"/>
</dbReference>